<evidence type="ECO:0000313" key="3">
    <source>
        <dbReference type="Proteomes" id="UP001161757"/>
    </source>
</evidence>
<sequence length="475" mass="54075">MLKSLFRRSRTARVPLQSGHIDVQRVSVTRQSKPVISRILTSFVLSYCVISTINQLLPKEQPKKSDQNTVASRLPEQPPQNASLPGSDFQPNEISLPLLWSIRKRRGLPYRPEDPEWKTFQKLQQDHKLVHDIKVQVAKLVEKEATRREQLIGFFRVIQPQEMRVSLELVVPLNRPPVYEVKYLVLKPGQTSVAWRQLPESYGSRLDRALHPIILGKAFYYGLKEFWVISYRITKARAVDRLTSAGLLSSSNTSTLNNIRPFYLSHLPTARRNLSEEEKAAQQLPIRRIPENDMKKMLPFLRGEYGQHESMQGYRDAVRTMTYQDAIESACTMFRLHWSLGQSKAAHTDARDPCHIIGHIEFVGERGKLRLDVFAVYSPKAKSLVGRPVITKAYGIPDATKWHDPRLRRRSQGFIQDVSQPKGNPGLKQTPPTAVAAPPSPAPPPPPPESVPDESGTDTDEKERREADEERDGEK</sequence>
<proteinExistence type="predicted"/>
<organism evidence="2 3">
    <name type="scientific">Exophiala dermatitidis</name>
    <name type="common">Black yeast-like fungus</name>
    <name type="synonym">Wangiella dermatitidis</name>
    <dbReference type="NCBI Taxonomy" id="5970"/>
    <lineage>
        <taxon>Eukaryota</taxon>
        <taxon>Fungi</taxon>
        <taxon>Dikarya</taxon>
        <taxon>Ascomycota</taxon>
        <taxon>Pezizomycotina</taxon>
        <taxon>Eurotiomycetes</taxon>
        <taxon>Chaetothyriomycetidae</taxon>
        <taxon>Chaetothyriales</taxon>
        <taxon>Herpotrichiellaceae</taxon>
        <taxon>Exophiala</taxon>
    </lineage>
</organism>
<evidence type="ECO:0000313" key="2">
    <source>
        <dbReference type="EMBL" id="KAJ8987923.1"/>
    </source>
</evidence>
<evidence type="ECO:0000256" key="1">
    <source>
        <dbReference type="SAM" id="MobiDB-lite"/>
    </source>
</evidence>
<protein>
    <submittedName>
        <fullName evidence="2">Uncharacterized protein</fullName>
    </submittedName>
</protein>
<feature type="compositionally biased region" description="Polar residues" evidence="1">
    <location>
        <begin position="79"/>
        <end position="90"/>
    </location>
</feature>
<gene>
    <name evidence="2" type="ORF">HRR80_008005</name>
</gene>
<reference evidence="2" key="1">
    <citation type="submission" date="2023-01" db="EMBL/GenBank/DDBJ databases">
        <title>Exophiala dermititidis isolated from Cystic Fibrosis Patient.</title>
        <authorList>
            <person name="Kurbessoian T."/>
            <person name="Crocker A."/>
            <person name="Murante D."/>
            <person name="Hogan D.A."/>
            <person name="Stajich J.E."/>
        </authorList>
    </citation>
    <scope>NUCLEOTIDE SEQUENCE</scope>
    <source>
        <strain evidence="2">Ex8</strain>
    </source>
</reference>
<dbReference type="Proteomes" id="UP001161757">
    <property type="component" value="Unassembled WGS sequence"/>
</dbReference>
<dbReference type="AlphaFoldDB" id="A0AAN6EMH7"/>
<dbReference type="EMBL" id="JAJGCB010000021">
    <property type="protein sequence ID" value="KAJ8987923.1"/>
    <property type="molecule type" value="Genomic_DNA"/>
</dbReference>
<feature type="region of interest" description="Disordered" evidence="1">
    <location>
        <begin position="414"/>
        <end position="475"/>
    </location>
</feature>
<feature type="compositionally biased region" description="Pro residues" evidence="1">
    <location>
        <begin position="438"/>
        <end position="450"/>
    </location>
</feature>
<name>A0AAN6EMH7_EXODE</name>
<feature type="compositionally biased region" description="Basic and acidic residues" evidence="1">
    <location>
        <begin position="459"/>
        <end position="475"/>
    </location>
</feature>
<accession>A0AAN6EMH7</accession>
<feature type="region of interest" description="Disordered" evidence="1">
    <location>
        <begin position="60"/>
        <end position="90"/>
    </location>
</feature>
<comment type="caution">
    <text evidence="2">The sequence shown here is derived from an EMBL/GenBank/DDBJ whole genome shotgun (WGS) entry which is preliminary data.</text>
</comment>